<dbReference type="EMBL" id="CP137306">
    <property type="protein sequence ID" value="WQF78224.1"/>
    <property type="molecule type" value="Genomic_DNA"/>
</dbReference>
<protein>
    <submittedName>
        <fullName evidence="2">Uncharacterized protein</fullName>
    </submittedName>
</protein>
<dbReference type="GeneID" id="87939741"/>
<sequence length="170" mass="19344">MTSGVQERRHAQCHLEETKSLPTTCQDSVQSRAQGQLKPNSLISNTRLHYSQLFCPPTIFTLHRHLSQPEILPVFVFAFAFTLANWPLTALTIFVFTNLYPSASSPSRAPRLAGITIFTLHQHHSQQDLLPIFTTPGIIQLRNIFQTWSQTFDVKIIKPPRQGKNWPSIL</sequence>
<evidence type="ECO:0000313" key="3">
    <source>
        <dbReference type="Proteomes" id="UP001322277"/>
    </source>
</evidence>
<dbReference type="AlphaFoldDB" id="A0AAX4I4N2"/>
<gene>
    <name evidence="2" type="ORF">CDEST_03238</name>
</gene>
<keyword evidence="1" id="KW-1133">Transmembrane helix</keyword>
<dbReference type="Proteomes" id="UP001322277">
    <property type="component" value="Chromosome 2"/>
</dbReference>
<feature type="transmembrane region" description="Helical" evidence="1">
    <location>
        <begin position="71"/>
        <end position="96"/>
    </location>
</feature>
<proteinExistence type="predicted"/>
<dbReference type="KEGG" id="cdet:87939741"/>
<dbReference type="RefSeq" id="XP_062775448.1">
    <property type="nucleotide sequence ID" value="XM_062919397.1"/>
</dbReference>
<organism evidence="2 3">
    <name type="scientific">Colletotrichum destructivum</name>
    <dbReference type="NCBI Taxonomy" id="34406"/>
    <lineage>
        <taxon>Eukaryota</taxon>
        <taxon>Fungi</taxon>
        <taxon>Dikarya</taxon>
        <taxon>Ascomycota</taxon>
        <taxon>Pezizomycotina</taxon>
        <taxon>Sordariomycetes</taxon>
        <taxon>Hypocreomycetidae</taxon>
        <taxon>Glomerellales</taxon>
        <taxon>Glomerellaceae</taxon>
        <taxon>Colletotrichum</taxon>
        <taxon>Colletotrichum destructivum species complex</taxon>
    </lineage>
</organism>
<evidence type="ECO:0000256" key="1">
    <source>
        <dbReference type="SAM" id="Phobius"/>
    </source>
</evidence>
<name>A0AAX4I4N2_9PEZI</name>
<keyword evidence="3" id="KW-1185">Reference proteome</keyword>
<evidence type="ECO:0000313" key="2">
    <source>
        <dbReference type="EMBL" id="WQF78224.1"/>
    </source>
</evidence>
<keyword evidence="1" id="KW-0472">Membrane</keyword>
<accession>A0AAX4I4N2</accession>
<keyword evidence="1" id="KW-0812">Transmembrane</keyword>
<reference evidence="3" key="1">
    <citation type="journal article" date="2023" name="bioRxiv">
        <title>Complete genome of the Medicago anthracnose fungus, Colletotrichum destructivum, reveals a mini-chromosome-like region within a core chromosome.</title>
        <authorList>
            <person name="Lapalu N."/>
            <person name="Simon A."/>
            <person name="Lu A."/>
            <person name="Plaumann P.-L."/>
            <person name="Amselem J."/>
            <person name="Pigne S."/>
            <person name="Auger A."/>
            <person name="Koch C."/>
            <person name="Dallery J.-F."/>
            <person name="O'Connell R.J."/>
        </authorList>
    </citation>
    <scope>NUCLEOTIDE SEQUENCE [LARGE SCALE GENOMIC DNA]</scope>
    <source>
        <strain evidence="3">CBS 520.97</strain>
    </source>
</reference>